<dbReference type="SUPFAM" id="SSF48452">
    <property type="entry name" value="TPR-like"/>
    <property type="match status" value="2"/>
</dbReference>
<dbReference type="GeneID" id="81364106"/>
<dbReference type="InterPro" id="IPR011990">
    <property type="entry name" value="TPR-like_helical_dom_sf"/>
</dbReference>
<dbReference type="EMBL" id="JAPZBU010000003">
    <property type="protein sequence ID" value="KAJ5413862.1"/>
    <property type="molecule type" value="Genomic_DNA"/>
</dbReference>
<gene>
    <name evidence="2" type="ORF">N7509_000489</name>
</gene>
<dbReference type="SUPFAM" id="SSF52540">
    <property type="entry name" value="P-loop containing nucleoside triphosphate hydrolases"/>
    <property type="match status" value="1"/>
</dbReference>
<evidence type="ECO:0000259" key="1">
    <source>
        <dbReference type="Pfam" id="PF25000"/>
    </source>
</evidence>
<dbReference type="Proteomes" id="UP001147747">
    <property type="component" value="Unassembled WGS sequence"/>
</dbReference>
<dbReference type="Pfam" id="PF13424">
    <property type="entry name" value="TPR_12"/>
    <property type="match status" value="1"/>
</dbReference>
<dbReference type="SUPFAM" id="SSF53474">
    <property type="entry name" value="alpha/beta-Hydrolases"/>
    <property type="match status" value="1"/>
</dbReference>
<sequence length="1059" mass="119590">MLLTLRFAALQKENGVSDDDFLDDDFESDSVDIDDGNSALKGNDLGRLSDIDSQADVTMKNMDNEDNAGDTMDLDDDVVVDDIPIPDTDLDLEDVPRQCDRLAAENDTFLKRIIESGAYQFSRELGDMPRAKSLSSSKSSSLRRLKVVTEGTQNIHIILVPGVGTLACDSWSFCNQAWTDALAQLDIGITMHSYDYDASLSDHFSWQHLLDEGAELLSKLRAFLDSQKESQTILFICHGLGGAIAKEALYLSRTADSQYPDLLNVVAGIVFLGTPHRLEGGDEELGDRFTRILKLDINNGTALSSDPWTLSYVNTKSSPGHKSHVALLEFFSVEQRDPKIPCFMMDTYVRNKDFYGRQDVLSKLDDRLLPSKDTLPSSQSDQIRVGILCGMPGLGKTEIALEYAFTRKKNFDAVFWIRADDVSKLESDFAQIAIKLEIQDSREPDDKINNRALAIEWLRNPFKTDCGTGNQLRASWLVVFDNADDPDILKPYHEIASSGAVLITSRSPLARTALSQHAISVDVQPFNLEDSGLFVQKFTGIQGRLEEARQVGDRLGGLPLALAQMAGIIRLDLLTYTEFMRLYDAGEIHKMEVQQLQLPACSNLSTVLEKLSDAARAVLEVSSFLDPDSIQERILMKHTTIIDMPSYPEDEVAFFNARKQLIGSSIFRHNQDTAEYWMHRVTRDGVRVQIEPERQRRVFLNAVTKVAAAWPVREVESHDVNLWEESRALYPHVISLENAYKKHFKHKEYVDSDFEFARLLNRAGWYQHERGESPIIKPLLELALELCNRSKEIDHQDLESDIRHTLGAVASGTNDAASSMDHNKKVLEIRLKIAEKLGAVDEKLASAYNQMESFATSAREYEKIPDYSKDKRSLALVNLGTTKWLQGDLTQASKVLEMGLADRVEKYGDMDIHCFRTGRFLHALGNVRFSQGRIKESEDFHRRALQQYQSTIRNRHHRTADVCHKMAQHCLRNGLLDDAIGFIDQALKNWSVDSATYAREISRTSYLKSKVLSEARQEDEARKLLGEAASMRHKITGVERDGKDLREEDFDELVTFWSR</sequence>
<dbReference type="PANTHER" id="PTHR35205">
    <property type="entry name" value="NB-ARC AND TPR DOMAIN PROTEIN"/>
    <property type="match status" value="1"/>
</dbReference>
<reference evidence="2" key="1">
    <citation type="submission" date="2022-12" db="EMBL/GenBank/DDBJ databases">
        <authorList>
            <person name="Petersen C."/>
        </authorList>
    </citation>
    <scope>NUCLEOTIDE SEQUENCE</scope>
    <source>
        <strain evidence="2">IBT 29677</strain>
    </source>
</reference>
<protein>
    <recommendedName>
        <fullName evidence="1">DUF7779 domain-containing protein</fullName>
    </recommendedName>
</protein>
<reference evidence="2" key="2">
    <citation type="journal article" date="2023" name="IMA Fungus">
        <title>Comparative genomic study of the Penicillium genus elucidates a diverse pangenome and 15 lateral gene transfer events.</title>
        <authorList>
            <person name="Petersen C."/>
            <person name="Sorensen T."/>
            <person name="Nielsen M.R."/>
            <person name="Sondergaard T.E."/>
            <person name="Sorensen J.L."/>
            <person name="Fitzpatrick D.A."/>
            <person name="Frisvad J.C."/>
            <person name="Nielsen K.L."/>
        </authorList>
    </citation>
    <scope>NUCLEOTIDE SEQUENCE</scope>
    <source>
        <strain evidence="2">IBT 29677</strain>
    </source>
</reference>
<keyword evidence="3" id="KW-1185">Reference proteome</keyword>
<dbReference type="InterPro" id="IPR027417">
    <property type="entry name" value="P-loop_NTPase"/>
</dbReference>
<feature type="domain" description="DUF7779" evidence="1">
    <location>
        <begin position="608"/>
        <end position="694"/>
    </location>
</feature>
<dbReference type="GO" id="GO:0043531">
    <property type="term" value="F:ADP binding"/>
    <property type="evidence" value="ECO:0007669"/>
    <property type="project" value="InterPro"/>
</dbReference>
<accession>A0A9W9WAU6</accession>
<dbReference type="GO" id="GO:0017000">
    <property type="term" value="P:antibiotic biosynthetic process"/>
    <property type="evidence" value="ECO:0007669"/>
    <property type="project" value="UniProtKB-ARBA"/>
</dbReference>
<dbReference type="AlphaFoldDB" id="A0A9W9WAU6"/>
<dbReference type="Pfam" id="PF25000">
    <property type="entry name" value="DUF7779"/>
    <property type="match status" value="1"/>
</dbReference>
<dbReference type="InterPro" id="IPR056681">
    <property type="entry name" value="DUF7779"/>
</dbReference>
<proteinExistence type="predicted"/>
<dbReference type="OrthoDB" id="6161812at2759"/>
<dbReference type="Gene3D" id="3.40.50.1820">
    <property type="entry name" value="alpha/beta hydrolase"/>
    <property type="match status" value="1"/>
</dbReference>
<dbReference type="RefSeq" id="XP_056493708.1">
    <property type="nucleotide sequence ID" value="XM_056625126.1"/>
</dbReference>
<dbReference type="Gene3D" id="1.25.40.10">
    <property type="entry name" value="Tetratricopeptide repeat domain"/>
    <property type="match status" value="1"/>
</dbReference>
<evidence type="ECO:0000313" key="2">
    <source>
        <dbReference type="EMBL" id="KAJ5413862.1"/>
    </source>
</evidence>
<dbReference type="PANTHER" id="PTHR35205:SF1">
    <property type="entry name" value="ZU5 DOMAIN-CONTAINING PROTEIN"/>
    <property type="match status" value="1"/>
</dbReference>
<name>A0A9W9WAU6_9EURO</name>
<evidence type="ECO:0000313" key="3">
    <source>
        <dbReference type="Proteomes" id="UP001147747"/>
    </source>
</evidence>
<dbReference type="InterPro" id="IPR029058">
    <property type="entry name" value="AB_hydrolase_fold"/>
</dbReference>
<organism evidence="2 3">
    <name type="scientific">Penicillium cosmopolitanum</name>
    <dbReference type="NCBI Taxonomy" id="1131564"/>
    <lineage>
        <taxon>Eukaryota</taxon>
        <taxon>Fungi</taxon>
        <taxon>Dikarya</taxon>
        <taxon>Ascomycota</taxon>
        <taxon>Pezizomycotina</taxon>
        <taxon>Eurotiomycetes</taxon>
        <taxon>Eurotiomycetidae</taxon>
        <taxon>Eurotiales</taxon>
        <taxon>Aspergillaceae</taxon>
        <taxon>Penicillium</taxon>
    </lineage>
</organism>
<comment type="caution">
    <text evidence="2">The sequence shown here is derived from an EMBL/GenBank/DDBJ whole genome shotgun (WGS) entry which is preliminary data.</text>
</comment>
<dbReference type="GO" id="GO:0072330">
    <property type="term" value="P:monocarboxylic acid biosynthetic process"/>
    <property type="evidence" value="ECO:0007669"/>
    <property type="project" value="UniProtKB-ARBA"/>
</dbReference>
<dbReference type="Gene3D" id="3.40.50.300">
    <property type="entry name" value="P-loop containing nucleotide triphosphate hydrolases"/>
    <property type="match status" value="1"/>
</dbReference>